<dbReference type="GO" id="GO:0015628">
    <property type="term" value="P:protein secretion by the type II secretion system"/>
    <property type="evidence" value="ECO:0007669"/>
    <property type="project" value="InterPro"/>
</dbReference>
<dbReference type="GO" id="GO:0015627">
    <property type="term" value="C:type II protein secretion system complex"/>
    <property type="evidence" value="ECO:0007669"/>
    <property type="project" value="InterPro"/>
</dbReference>
<dbReference type="InterPro" id="IPR045584">
    <property type="entry name" value="Pilin-like"/>
</dbReference>
<dbReference type="PANTHER" id="PTHR39583">
    <property type="entry name" value="TYPE II SECRETION SYSTEM PROTEIN J-RELATED"/>
    <property type="match status" value="1"/>
</dbReference>
<dbReference type="EMBL" id="CP002272">
    <property type="protein sequence ID" value="ADO49178.1"/>
    <property type="molecule type" value="Genomic_DNA"/>
</dbReference>
<dbReference type="PANTHER" id="PTHR39583:SF2">
    <property type="entry name" value="TYPE II SECRETION SYSTEM PROTEIN J"/>
    <property type="match status" value="1"/>
</dbReference>
<dbReference type="eggNOG" id="COG4795">
    <property type="taxonomic scope" value="Bacteria"/>
</dbReference>
<evidence type="ECO:0000256" key="1">
    <source>
        <dbReference type="ARBA" id="ARBA00004377"/>
    </source>
</evidence>
<evidence type="ECO:0000256" key="5">
    <source>
        <dbReference type="ARBA" id="ARBA00022481"/>
    </source>
</evidence>
<dbReference type="KEGG" id="esc:Entcl_2931"/>
<dbReference type="AlphaFoldDB" id="E3G244"/>
<dbReference type="InterPro" id="IPR051621">
    <property type="entry name" value="T2SS_protein_J"/>
</dbReference>
<dbReference type="GO" id="GO:0005886">
    <property type="term" value="C:plasma membrane"/>
    <property type="evidence" value="ECO:0007669"/>
    <property type="project" value="UniProtKB-SubCell"/>
</dbReference>
<keyword evidence="12" id="KW-1185">Reference proteome</keyword>
<keyword evidence="7 10" id="KW-0812">Transmembrane</keyword>
<evidence type="ECO:0000256" key="10">
    <source>
        <dbReference type="SAM" id="Phobius"/>
    </source>
</evidence>
<dbReference type="Gene3D" id="2.10.70.20">
    <property type="entry name" value="gspk-gspi-gspj complex like domains"/>
    <property type="match status" value="1"/>
</dbReference>
<proteinExistence type="inferred from homology"/>
<dbReference type="Gene3D" id="3.10.610.10">
    <property type="entry name" value="GSPII I/J protein-like"/>
    <property type="match status" value="1"/>
</dbReference>
<dbReference type="InterPro" id="IPR010055">
    <property type="entry name" value="T2SS_protein-GspJ"/>
</dbReference>
<organism evidence="11 12">
    <name type="scientific">Enterobacter lignolyticus (strain SCF1)</name>
    <dbReference type="NCBI Taxonomy" id="701347"/>
    <lineage>
        <taxon>Bacteria</taxon>
        <taxon>Pseudomonadati</taxon>
        <taxon>Pseudomonadota</taxon>
        <taxon>Gammaproteobacteria</taxon>
        <taxon>Enterobacterales</taxon>
        <taxon>Enterobacteriaceae</taxon>
        <taxon>Pluralibacter</taxon>
    </lineage>
</organism>
<sequence>MTRRDGQRGFTLLEVMIALMVFAIISSLAWQILDGAMRSTRATDADTARLNQLQRAYNLLQRDFFQLQARAPRNGTATFVQAGGRLELTTLSGVSGTVQLERVAWRLHDGRLWRDVWPAIDGPENAAAEEVPVLSQVKTVSWRFFHQTWRTAWEDSRQIPDGVELSLTLDDGQTWRWVFVTPGQAEDASAESAAPPAAPEAKHE</sequence>
<dbReference type="SUPFAM" id="SSF54523">
    <property type="entry name" value="Pili subunits"/>
    <property type="match status" value="1"/>
</dbReference>
<reference evidence="11 12" key="2">
    <citation type="journal article" date="2011" name="Stand. Genomic Sci.">
        <title>Complete genome sequence of 'Enterobacter lignolyticus' SCF1.</title>
        <authorList>
            <person name="Deangelis K.M."/>
            <person name="D'Haeseleer P."/>
            <person name="Chivian D."/>
            <person name="Fortney J.L."/>
            <person name="Khudyakov J."/>
            <person name="Simmons B."/>
            <person name="Woo H."/>
            <person name="Arkin A.P."/>
            <person name="Davenport K.W."/>
            <person name="Goodwin L."/>
            <person name="Chen A."/>
            <person name="Ivanova N."/>
            <person name="Kyrpides N.C."/>
            <person name="Mavromatis K."/>
            <person name="Woyke T."/>
            <person name="Hazen T.C."/>
        </authorList>
    </citation>
    <scope>NUCLEOTIDE SEQUENCE [LARGE SCALE GENOMIC DNA]</scope>
    <source>
        <strain evidence="11 12">SCF1</strain>
    </source>
</reference>
<keyword evidence="6" id="KW-0997">Cell inner membrane</keyword>
<accession>E3G244</accession>
<gene>
    <name evidence="11" type="ordered locus">Entcl_2931</name>
</gene>
<dbReference type="STRING" id="701347.Entcl_2931"/>
<feature type="transmembrane region" description="Helical" evidence="10">
    <location>
        <begin position="12"/>
        <end position="33"/>
    </location>
</feature>
<evidence type="ECO:0000256" key="4">
    <source>
        <dbReference type="ARBA" id="ARBA00022475"/>
    </source>
</evidence>
<dbReference type="Proteomes" id="UP000006872">
    <property type="component" value="Chromosome"/>
</dbReference>
<dbReference type="NCBIfam" id="TIGR02532">
    <property type="entry name" value="IV_pilin_GFxxxE"/>
    <property type="match status" value="1"/>
</dbReference>
<evidence type="ECO:0000313" key="11">
    <source>
        <dbReference type="EMBL" id="ADO49178.1"/>
    </source>
</evidence>
<dbReference type="RefSeq" id="WP_013366908.1">
    <property type="nucleotide sequence ID" value="NC_014618.1"/>
</dbReference>
<evidence type="ECO:0000256" key="7">
    <source>
        <dbReference type="ARBA" id="ARBA00022692"/>
    </source>
</evidence>
<comment type="similarity">
    <text evidence="2">Belongs to the GSP J family.</text>
</comment>
<dbReference type="HOGENOM" id="CLU_093850_2_0_6"/>
<reference evidence="12" key="1">
    <citation type="submission" date="2010-10" db="EMBL/GenBank/DDBJ databases">
        <title>Complete sequence of Enterobacter cloacae SCF1.</title>
        <authorList>
            <consortium name="US DOE Joint Genome Institute"/>
            <person name="Lucas S."/>
            <person name="Copeland A."/>
            <person name="Lapidus A."/>
            <person name="Cheng J.-F."/>
            <person name="Bruce D."/>
            <person name="Goodwin L."/>
            <person name="Pitluck S."/>
            <person name="Davenport K."/>
            <person name="Detter J.C."/>
            <person name="Han C."/>
            <person name="Tapia R."/>
            <person name="Land M."/>
            <person name="Hauser L."/>
            <person name="Chang Y.-J."/>
            <person name="Jeffries C."/>
            <person name="Kyrpides N."/>
            <person name="Ivanova N."/>
            <person name="Mikhailova N."/>
            <person name="DeAngelis K."/>
            <person name="Arkin A.P."/>
            <person name="Chivian D."/>
            <person name="Edwards B."/>
            <person name="Woo H."/>
            <person name="Hazen T.C."/>
            <person name="Woyke T."/>
        </authorList>
    </citation>
    <scope>NUCLEOTIDE SEQUENCE [LARGE SCALE GENOMIC DNA]</scope>
    <source>
        <strain evidence="12">SCF1</strain>
    </source>
</reference>
<dbReference type="InterPro" id="IPR012902">
    <property type="entry name" value="N_methyl_site"/>
</dbReference>
<keyword evidence="8 10" id="KW-1133">Transmembrane helix</keyword>
<name>E3G244_ENTLS</name>
<dbReference type="Pfam" id="PF07963">
    <property type="entry name" value="N_methyl"/>
    <property type="match status" value="1"/>
</dbReference>
<comment type="subcellular location">
    <subcellularLocation>
        <location evidence="1">Cell inner membrane</location>
        <topology evidence="1">Single-pass membrane protein</topology>
    </subcellularLocation>
</comment>
<dbReference type="Pfam" id="PF11612">
    <property type="entry name" value="T2SSJ"/>
    <property type="match status" value="1"/>
</dbReference>
<evidence type="ECO:0000256" key="2">
    <source>
        <dbReference type="ARBA" id="ARBA00011084"/>
    </source>
</evidence>
<dbReference type="PROSITE" id="PS00409">
    <property type="entry name" value="PROKAR_NTER_METHYL"/>
    <property type="match status" value="1"/>
</dbReference>
<keyword evidence="9 10" id="KW-0472">Membrane</keyword>
<evidence type="ECO:0000256" key="3">
    <source>
        <dbReference type="ARBA" id="ARBA00021539"/>
    </source>
</evidence>
<keyword evidence="5" id="KW-0488">Methylation</keyword>
<protein>
    <recommendedName>
        <fullName evidence="3">Type II secretion system protein J</fullName>
    </recommendedName>
</protein>
<evidence type="ECO:0000256" key="8">
    <source>
        <dbReference type="ARBA" id="ARBA00022989"/>
    </source>
</evidence>
<evidence type="ECO:0000313" key="12">
    <source>
        <dbReference type="Proteomes" id="UP000006872"/>
    </source>
</evidence>
<keyword evidence="4" id="KW-1003">Cell membrane</keyword>
<evidence type="ECO:0000256" key="9">
    <source>
        <dbReference type="ARBA" id="ARBA00023136"/>
    </source>
</evidence>
<evidence type="ECO:0000256" key="6">
    <source>
        <dbReference type="ARBA" id="ARBA00022519"/>
    </source>
</evidence>